<dbReference type="AlphaFoldDB" id="A0A1M7ULH9"/>
<reference evidence="7" key="1">
    <citation type="submission" date="2016-11" db="EMBL/GenBank/DDBJ databases">
        <authorList>
            <person name="Varghese N."/>
            <person name="Submissions S."/>
        </authorList>
    </citation>
    <scope>NUCLEOTIDE SEQUENCE [LARGE SCALE GENOMIC DNA]</scope>
    <source>
        <strain evidence="7">GAS401</strain>
    </source>
</reference>
<feature type="transmembrane region" description="Helical" evidence="5">
    <location>
        <begin position="20"/>
        <end position="46"/>
    </location>
</feature>
<dbReference type="PANTHER" id="PTHR11785:SF512">
    <property type="entry name" value="SOBREMESA, ISOFORM B"/>
    <property type="match status" value="1"/>
</dbReference>
<feature type="transmembrane region" description="Helical" evidence="5">
    <location>
        <begin position="140"/>
        <end position="160"/>
    </location>
</feature>
<protein>
    <submittedName>
        <fullName evidence="6">Amino acid/polyamine/organocation transporter, APC superfamily</fullName>
    </submittedName>
</protein>
<keyword evidence="2 5" id="KW-0812">Transmembrane</keyword>
<dbReference type="InterPro" id="IPR002293">
    <property type="entry name" value="AA/rel_permease1"/>
</dbReference>
<feature type="transmembrane region" description="Helical" evidence="5">
    <location>
        <begin position="58"/>
        <end position="82"/>
    </location>
</feature>
<dbReference type="GO" id="GO:0016020">
    <property type="term" value="C:membrane"/>
    <property type="evidence" value="ECO:0007669"/>
    <property type="project" value="UniProtKB-SubCell"/>
</dbReference>
<dbReference type="PIRSF" id="PIRSF006060">
    <property type="entry name" value="AA_transporter"/>
    <property type="match status" value="1"/>
</dbReference>
<keyword evidence="7" id="KW-1185">Reference proteome</keyword>
<evidence type="ECO:0000256" key="5">
    <source>
        <dbReference type="SAM" id="Phobius"/>
    </source>
</evidence>
<evidence type="ECO:0000313" key="7">
    <source>
        <dbReference type="Proteomes" id="UP000184096"/>
    </source>
</evidence>
<feature type="transmembrane region" description="Helical" evidence="5">
    <location>
        <begin position="426"/>
        <end position="445"/>
    </location>
</feature>
<dbReference type="GO" id="GO:0015179">
    <property type="term" value="F:L-amino acid transmembrane transporter activity"/>
    <property type="evidence" value="ECO:0007669"/>
    <property type="project" value="TreeGrafter"/>
</dbReference>
<dbReference type="EMBL" id="LT670849">
    <property type="protein sequence ID" value="SHN83794.1"/>
    <property type="molecule type" value="Genomic_DNA"/>
</dbReference>
<keyword evidence="4 5" id="KW-0472">Membrane</keyword>
<feature type="transmembrane region" description="Helical" evidence="5">
    <location>
        <begin position="367"/>
        <end position="388"/>
    </location>
</feature>
<feature type="transmembrane region" description="Helical" evidence="5">
    <location>
        <begin position="211"/>
        <end position="233"/>
    </location>
</feature>
<feature type="transmembrane region" description="Helical" evidence="5">
    <location>
        <begin position="172"/>
        <end position="191"/>
    </location>
</feature>
<dbReference type="Gene3D" id="1.20.1740.10">
    <property type="entry name" value="Amino acid/polyamine transporter I"/>
    <property type="match status" value="1"/>
</dbReference>
<feature type="transmembrane region" description="Helical" evidence="5">
    <location>
        <begin position="245"/>
        <end position="265"/>
    </location>
</feature>
<dbReference type="PANTHER" id="PTHR11785">
    <property type="entry name" value="AMINO ACID TRANSPORTER"/>
    <property type="match status" value="1"/>
</dbReference>
<evidence type="ECO:0000313" key="6">
    <source>
        <dbReference type="EMBL" id="SHN83794.1"/>
    </source>
</evidence>
<feature type="transmembrane region" description="Helical" evidence="5">
    <location>
        <begin position="342"/>
        <end position="361"/>
    </location>
</feature>
<organism evidence="6 7">
    <name type="scientific">Bradyrhizobium erythrophlei</name>
    <dbReference type="NCBI Taxonomy" id="1437360"/>
    <lineage>
        <taxon>Bacteria</taxon>
        <taxon>Pseudomonadati</taxon>
        <taxon>Pseudomonadota</taxon>
        <taxon>Alphaproteobacteria</taxon>
        <taxon>Hyphomicrobiales</taxon>
        <taxon>Nitrobacteraceae</taxon>
        <taxon>Bradyrhizobium</taxon>
    </lineage>
</organism>
<evidence type="ECO:0000256" key="4">
    <source>
        <dbReference type="ARBA" id="ARBA00023136"/>
    </source>
</evidence>
<proteinExistence type="predicted"/>
<dbReference type="Proteomes" id="UP000184096">
    <property type="component" value="Chromosome I"/>
</dbReference>
<evidence type="ECO:0000256" key="2">
    <source>
        <dbReference type="ARBA" id="ARBA00022692"/>
    </source>
</evidence>
<feature type="transmembrane region" description="Helical" evidence="5">
    <location>
        <begin position="103"/>
        <end position="128"/>
    </location>
</feature>
<accession>A0A1M7ULH9</accession>
<keyword evidence="3 5" id="KW-1133">Transmembrane helix</keyword>
<dbReference type="InterPro" id="IPR050598">
    <property type="entry name" value="AminoAcid_Transporter"/>
</dbReference>
<evidence type="ECO:0000256" key="1">
    <source>
        <dbReference type="ARBA" id="ARBA00004141"/>
    </source>
</evidence>
<gene>
    <name evidence="6" type="ORF">SAMN05444170_5638</name>
</gene>
<comment type="subcellular location">
    <subcellularLocation>
        <location evidence="1">Membrane</location>
        <topology evidence="1">Multi-pass membrane protein</topology>
    </subcellularLocation>
</comment>
<dbReference type="Pfam" id="PF13520">
    <property type="entry name" value="AA_permease_2"/>
    <property type="match status" value="1"/>
</dbReference>
<feature type="transmembrane region" description="Helical" evidence="5">
    <location>
        <begin position="295"/>
        <end position="314"/>
    </location>
</feature>
<evidence type="ECO:0000256" key="3">
    <source>
        <dbReference type="ARBA" id="ARBA00022989"/>
    </source>
</evidence>
<sequence length="462" mass="49348">MTPEMRANMAASEPTWEGRLASGSTVSLGVAAAIVVADMVGVGVFTSLGFQVKDIPSGFAILALWIIGGIVALCGVFSYGELGAMFPRSSGEYNFLGRAFHPAFGFVAGFVSATVGFAAPVALAAMALEQYGRAIAPNAPPLSLAVGIVWAVSLVQLTGVRHSSTFQMIATILKVVLITAFLIAGFVVGTPQHISFAPQVSDLGYIASAPFAIGLVFVMYSFSGWNAATYIIGEMRDASQNLPRAMLSGTLIVLVLYVALNAVFLHTAPIDKLAGQIDVARIAGTYMFGEIGGRIVGAMICIGLISSISAMMWIGPRVMMTMGEDIPALQVFARKSSQGAPAYAILFQLAVATLMLFTRSFEAVLDFIQFALLFCSFFTVLGVIKLRITRPDLPRPYRAWGYPVTPIIFLLVTLFMMYYLVVERPLQSFFGALIMISGLLIYVVFRKRDDAGSAAIASAGRK</sequence>
<feature type="transmembrane region" description="Helical" evidence="5">
    <location>
        <begin position="400"/>
        <end position="420"/>
    </location>
</feature>
<name>A0A1M7ULH9_9BRAD</name>